<organism evidence="8 9">
    <name type="scientific">Leucothrix pacifica</name>
    <dbReference type="NCBI Taxonomy" id="1247513"/>
    <lineage>
        <taxon>Bacteria</taxon>
        <taxon>Pseudomonadati</taxon>
        <taxon>Pseudomonadota</taxon>
        <taxon>Gammaproteobacteria</taxon>
        <taxon>Thiotrichales</taxon>
        <taxon>Thiotrichaceae</taxon>
        <taxon>Leucothrix</taxon>
    </lineage>
</organism>
<comment type="subcellular location">
    <subcellularLocation>
        <location evidence="1">Cell membrane</location>
        <topology evidence="1">Multi-pass membrane protein</topology>
    </subcellularLocation>
</comment>
<gene>
    <name evidence="8" type="ORF">DKW60_16055</name>
</gene>
<feature type="transmembrane region" description="Helical" evidence="6">
    <location>
        <begin position="21"/>
        <end position="45"/>
    </location>
</feature>
<feature type="transmembrane region" description="Helical" evidence="6">
    <location>
        <begin position="107"/>
        <end position="126"/>
    </location>
</feature>
<keyword evidence="2" id="KW-1003">Cell membrane</keyword>
<sequence>MIEDFKAASFMKRLGAMFYDFMLALSFVMVVGFFSMVVVMTIFSIDSVEAGSPVAKMFFPYLLFLSFVFYGWFWTHGGQTLGMRAWKLKLVGETNIRITWGQAFFRFCYAIISWIPLGAGYLWMIVDKKKQTWHDKVSRTYIADLK</sequence>
<evidence type="ECO:0000256" key="5">
    <source>
        <dbReference type="ARBA" id="ARBA00023136"/>
    </source>
</evidence>
<proteinExistence type="predicted"/>
<accession>A0A317C8N8</accession>
<evidence type="ECO:0000256" key="6">
    <source>
        <dbReference type="SAM" id="Phobius"/>
    </source>
</evidence>
<evidence type="ECO:0000313" key="9">
    <source>
        <dbReference type="Proteomes" id="UP000245539"/>
    </source>
</evidence>
<dbReference type="AlphaFoldDB" id="A0A317C8N8"/>
<protein>
    <submittedName>
        <fullName evidence="8">RDD family protein</fullName>
    </submittedName>
</protein>
<evidence type="ECO:0000256" key="3">
    <source>
        <dbReference type="ARBA" id="ARBA00022692"/>
    </source>
</evidence>
<keyword evidence="4 6" id="KW-1133">Transmembrane helix</keyword>
<name>A0A317C8N8_9GAMM</name>
<comment type="caution">
    <text evidence="8">The sequence shown here is derived from an EMBL/GenBank/DDBJ whole genome shotgun (WGS) entry which is preliminary data.</text>
</comment>
<dbReference type="Pfam" id="PF06271">
    <property type="entry name" value="RDD"/>
    <property type="match status" value="1"/>
</dbReference>
<evidence type="ECO:0000259" key="7">
    <source>
        <dbReference type="Pfam" id="PF06271"/>
    </source>
</evidence>
<dbReference type="EMBL" id="QGKM01000052">
    <property type="protein sequence ID" value="PWQ94916.1"/>
    <property type="molecule type" value="Genomic_DNA"/>
</dbReference>
<dbReference type="InterPro" id="IPR051791">
    <property type="entry name" value="Pra-immunoreactive"/>
</dbReference>
<feature type="transmembrane region" description="Helical" evidence="6">
    <location>
        <begin position="57"/>
        <end position="75"/>
    </location>
</feature>
<keyword evidence="9" id="KW-1185">Reference proteome</keyword>
<evidence type="ECO:0000313" key="8">
    <source>
        <dbReference type="EMBL" id="PWQ94916.1"/>
    </source>
</evidence>
<keyword evidence="3 6" id="KW-0812">Transmembrane</keyword>
<dbReference type="RefSeq" id="WP_109838678.1">
    <property type="nucleotide sequence ID" value="NZ_QGKM01000052.1"/>
</dbReference>
<dbReference type="PANTHER" id="PTHR36115:SF10">
    <property type="entry name" value="RDD DOMAIN-CONTAINING PROTEIN"/>
    <property type="match status" value="1"/>
</dbReference>
<evidence type="ECO:0000256" key="2">
    <source>
        <dbReference type="ARBA" id="ARBA00022475"/>
    </source>
</evidence>
<feature type="domain" description="RDD" evidence="7">
    <location>
        <begin position="8"/>
        <end position="138"/>
    </location>
</feature>
<dbReference type="InterPro" id="IPR010432">
    <property type="entry name" value="RDD"/>
</dbReference>
<keyword evidence="5 6" id="KW-0472">Membrane</keyword>
<reference evidence="8 9" key="1">
    <citation type="submission" date="2018-05" db="EMBL/GenBank/DDBJ databases">
        <title>Leucothrix arctica sp. nov., isolated from Arctic seawater.</title>
        <authorList>
            <person name="Choi A."/>
            <person name="Baek K."/>
        </authorList>
    </citation>
    <scope>NUCLEOTIDE SEQUENCE [LARGE SCALE GENOMIC DNA]</scope>
    <source>
        <strain evidence="8 9">JCM 18388</strain>
    </source>
</reference>
<dbReference type="Proteomes" id="UP000245539">
    <property type="component" value="Unassembled WGS sequence"/>
</dbReference>
<dbReference type="GO" id="GO:0005886">
    <property type="term" value="C:plasma membrane"/>
    <property type="evidence" value="ECO:0007669"/>
    <property type="project" value="UniProtKB-SubCell"/>
</dbReference>
<dbReference type="OrthoDB" id="9793824at2"/>
<dbReference type="PANTHER" id="PTHR36115">
    <property type="entry name" value="PROLINE-RICH ANTIGEN HOMOLOG-RELATED"/>
    <property type="match status" value="1"/>
</dbReference>
<evidence type="ECO:0000256" key="4">
    <source>
        <dbReference type="ARBA" id="ARBA00022989"/>
    </source>
</evidence>
<evidence type="ECO:0000256" key="1">
    <source>
        <dbReference type="ARBA" id="ARBA00004651"/>
    </source>
</evidence>